<accession>A0A4V2W1L7</accession>
<proteinExistence type="predicted"/>
<dbReference type="EMBL" id="SMCO01000011">
    <property type="protein sequence ID" value="TCV84669.1"/>
    <property type="molecule type" value="Genomic_DNA"/>
</dbReference>
<dbReference type="InterPro" id="IPR016755">
    <property type="entry name" value="UCP019302"/>
</dbReference>
<protein>
    <recommendedName>
        <fullName evidence="3">DUF2322 family protein</fullName>
    </recommendedName>
</protein>
<comment type="caution">
    <text evidence="1">The sequence shown here is derived from an EMBL/GenBank/DDBJ whole genome shotgun (WGS) entry which is preliminary data.</text>
</comment>
<evidence type="ECO:0008006" key="3">
    <source>
        <dbReference type="Google" id="ProtNLM"/>
    </source>
</evidence>
<dbReference type="AlphaFoldDB" id="A0A4V2W1L7"/>
<keyword evidence="2" id="KW-1185">Reference proteome</keyword>
<organism evidence="1 2">
    <name type="scientific">Sulfurirhabdus autotrophica</name>
    <dbReference type="NCBI Taxonomy" id="1706046"/>
    <lineage>
        <taxon>Bacteria</taxon>
        <taxon>Pseudomonadati</taxon>
        <taxon>Pseudomonadota</taxon>
        <taxon>Betaproteobacteria</taxon>
        <taxon>Nitrosomonadales</taxon>
        <taxon>Sulfuricellaceae</taxon>
        <taxon>Sulfurirhabdus</taxon>
    </lineage>
</organism>
<dbReference type="Proteomes" id="UP000295367">
    <property type="component" value="Unassembled WGS sequence"/>
</dbReference>
<dbReference type="PIRSF" id="PIRSF019302">
    <property type="entry name" value="UCP019302"/>
    <property type="match status" value="1"/>
</dbReference>
<dbReference type="OrthoDB" id="7596112at2"/>
<reference evidence="1 2" key="1">
    <citation type="submission" date="2019-03" db="EMBL/GenBank/DDBJ databases">
        <title>Genomic Encyclopedia of Type Strains, Phase IV (KMG-IV): sequencing the most valuable type-strain genomes for metagenomic binning, comparative biology and taxonomic classification.</title>
        <authorList>
            <person name="Goeker M."/>
        </authorList>
    </citation>
    <scope>NUCLEOTIDE SEQUENCE [LARGE SCALE GENOMIC DNA]</scope>
    <source>
        <strain evidence="1 2">DSM 100309</strain>
    </source>
</reference>
<name>A0A4V2W1L7_9PROT</name>
<dbReference type="RefSeq" id="WP_124946141.1">
    <property type="nucleotide sequence ID" value="NZ_BHVT01000027.1"/>
</dbReference>
<dbReference type="Pfam" id="PF10084">
    <property type="entry name" value="DUF2322"/>
    <property type="match status" value="1"/>
</dbReference>
<sequence>MQNFQDNLATLENTDSFGNMKLFGESGEVEAGIENKPGAQGSFRVYYHVSKKWGGIGPKAAQEALDLFAEHTEDARQNPGKHPNIDRLFEVIDKDIYYAVRCYPV</sequence>
<evidence type="ECO:0000313" key="2">
    <source>
        <dbReference type="Proteomes" id="UP000295367"/>
    </source>
</evidence>
<gene>
    <name evidence="1" type="ORF">EDC63_11113</name>
</gene>
<evidence type="ECO:0000313" key="1">
    <source>
        <dbReference type="EMBL" id="TCV84669.1"/>
    </source>
</evidence>